<dbReference type="OrthoDB" id="7032707at2"/>
<accession>A0A2J7THW9</accession>
<comment type="caution">
    <text evidence="8">The sequence shown here is derived from an EMBL/GenBank/DDBJ whole genome shotgun (WGS) entry which is preliminary data.</text>
</comment>
<evidence type="ECO:0000256" key="2">
    <source>
        <dbReference type="ARBA" id="ARBA00022475"/>
    </source>
</evidence>
<dbReference type="Proteomes" id="UP000236286">
    <property type="component" value="Unassembled WGS sequence"/>
</dbReference>
<proteinExistence type="predicted"/>
<evidence type="ECO:0000313" key="9">
    <source>
        <dbReference type="Proteomes" id="UP000236286"/>
    </source>
</evidence>
<evidence type="ECO:0000313" key="8">
    <source>
        <dbReference type="EMBL" id="PNG26365.1"/>
    </source>
</evidence>
<dbReference type="InterPro" id="IPR008457">
    <property type="entry name" value="Cu-R_CopD_dom"/>
</dbReference>
<feature type="transmembrane region" description="Helical" evidence="6">
    <location>
        <begin position="208"/>
        <end position="231"/>
    </location>
</feature>
<feature type="transmembrane region" description="Helical" evidence="6">
    <location>
        <begin position="96"/>
        <end position="120"/>
    </location>
</feature>
<dbReference type="InterPro" id="IPR032694">
    <property type="entry name" value="CopC/D"/>
</dbReference>
<keyword evidence="2" id="KW-1003">Cell membrane</keyword>
<name>A0A2J7THW9_METSI</name>
<dbReference type="EMBL" id="PDZR01000007">
    <property type="protein sequence ID" value="PNG26365.1"/>
    <property type="molecule type" value="Genomic_DNA"/>
</dbReference>
<dbReference type="PANTHER" id="PTHR34820">
    <property type="entry name" value="INNER MEMBRANE PROTEIN YEBZ"/>
    <property type="match status" value="1"/>
</dbReference>
<dbReference type="AlphaFoldDB" id="A0A2J7THW9"/>
<reference evidence="8 9" key="1">
    <citation type="submission" date="2017-10" db="EMBL/GenBank/DDBJ databases">
        <title>Genome announcement of Methylocella silvestris TVC from permafrost.</title>
        <authorList>
            <person name="Wang J."/>
            <person name="Geng K."/>
            <person name="Ul-Haque F."/>
            <person name="Crombie A.T."/>
            <person name="Street L.E."/>
            <person name="Wookey P.A."/>
            <person name="Murrell J.C."/>
            <person name="Pratscher J."/>
        </authorList>
    </citation>
    <scope>NUCLEOTIDE SEQUENCE [LARGE SCALE GENOMIC DNA]</scope>
    <source>
        <strain evidence="8 9">TVC</strain>
    </source>
</reference>
<dbReference type="GO" id="GO:0006825">
    <property type="term" value="P:copper ion transport"/>
    <property type="evidence" value="ECO:0007669"/>
    <property type="project" value="InterPro"/>
</dbReference>
<keyword evidence="4 6" id="KW-1133">Transmembrane helix</keyword>
<keyword evidence="5 6" id="KW-0472">Membrane</keyword>
<evidence type="ECO:0000256" key="5">
    <source>
        <dbReference type="ARBA" id="ARBA00023136"/>
    </source>
</evidence>
<evidence type="ECO:0000256" key="4">
    <source>
        <dbReference type="ARBA" id="ARBA00022989"/>
    </source>
</evidence>
<organism evidence="8 9">
    <name type="scientific">Methylocella silvestris</name>
    <dbReference type="NCBI Taxonomy" id="199596"/>
    <lineage>
        <taxon>Bacteria</taxon>
        <taxon>Pseudomonadati</taxon>
        <taxon>Pseudomonadota</taxon>
        <taxon>Alphaproteobacteria</taxon>
        <taxon>Hyphomicrobiales</taxon>
        <taxon>Beijerinckiaceae</taxon>
        <taxon>Methylocella</taxon>
    </lineage>
</organism>
<feature type="transmembrane region" description="Helical" evidence="6">
    <location>
        <begin position="284"/>
        <end position="309"/>
    </location>
</feature>
<feature type="transmembrane region" description="Helical" evidence="6">
    <location>
        <begin position="127"/>
        <end position="146"/>
    </location>
</feature>
<comment type="subcellular location">
    <subcellularLocation>
        <location evidence="1">Cell membrane</location>
        <topology evidence="1">Multi-pass membrane protein</topology>
    </subcellularLocation>
</comment>
<gene>
    <name evidence="8" type="ORF">CR492_08110</name>
</gene>
<feature type="transmembrane region" description="Helical" evidence="6">
    <location>
        <begin position="52"/>
        <end position="76"/>
    </location>
</feature>
<evidence type="ECO:0000259" key="7">
    <source>
        <dbReference type="Pfam" id="PF05425"/>
    </source>
</evidence>
<keyword evidence="3 6" id="KW-0812">Transmembrane</keyword>
<protein>
    <recommendedName>
        <fullName evidence="7">Copper resistance protein D domain-containing protein</fullName>
    </recommendedName>
</protein>
<evidence type="ECO:0000256" key="3">
    <source>
        <dbReference type="ARBA" id="ARBA00022692"/>
    </source>
</evidence>
<dbReference type="RefSeq" id="WP_102843249.1">
    <property type="nucleotide sequence ID" value="NZ_PDZR01000007.1"/>
</dbReference>
<feature type="transmembrane region" description="Helical" evidence="6">
    <location>
        <begin position="243"/>
        <end position="263"/>
    </location>
</feature>
<sequence>MSVEALLFAARWLHFAALSLMFGAPLFWFYAFADPLAASRLWPKTFAATRRLLRVAAPAATLSGVAWLCALIVNAASDPADPQWGALFDSETLKLFFLETEFGAAALLRLGLLAGALALAMRPKMGLAVFAAFGVLGALLFVNQAFLGHAAQGGAGFYGATMIAAYSLHVLGAGAWIGGLAPLLSALAEDRDGGDKVLTAKLDVLLRYSAIAMMAVAAVLLGGVANIAFRLGRSFQRLFETPYGDILCAKVAMAVLMLALACFNRFVLTPRFQVAGKAQDAPAGFLIGAIAAELILGFAVLAAAAILGVTPPPQ</sequence>
<evidence type="ECO:0000256" key="1">
    <source>
        <dbReference type="ARBA" id="ARBA00004651"/>
    </source>
</evidence>
<feature type="transmembrane region" description="Helical" evidence="6">
    <location>
        <begin position="12"/>
        <end position="31"/>
    </location>
</feature>
<dbReference type="Pfam" id="PF05425">
    <property type="entry name" value="CopD"/>
    <property type="match status" value="1"/>
</dbReference>
<dbReference type="PANTHER" id="PTHR34820:SF4">
    <property type="entry name" value="INNER MEMBRANE PROTEIN YEBZ"/>
    <property type="match status" value="1"/>
</dbReference>
<dbReference type="GO" id="GO:0005886">
    <property type="term" value="C:plasma membrane"/>
    <property type="evidence" value="ECO:0007669"/>
    <property type="project" value="UniProtKB-SubCell"/>
</dbReference>
<evidence type="ECO:0000256" key="6">
    <source>
        <dbReference type="SAM" id="Phobius"/>
    </source>
</evidence>
<feature type="domain" description="Copper resistance protein D" evidence="7">
    <location>
        <begin position="204"/>
        <end position="307"/>
    </location>
</feature>
<feature type="transmembrane region" description="Helical" evidence="6">
    <location>
        <begin position="166"/>
        <end position="187"/>
    </location>
</feature>